<comment type="caution">
    <text evidence="7">The sequence shown here is derived from an EMBL/GenBank/DDBJ whole genome shotgun (WGS) entry which is preliminary data.</text>
</comment>
<dbReference type="InterPro" id="IPR007016">
    <property type="entry name" value="O-antigen_ligase-rel_domated"/>
</dbReference>
<gene>
    <name evidence="7" type="ORF">A2989_01085</name>
</gene>
<comment type="subcellular location">
    <subcellularLocation>
        <location evidence="1">Membrane</location>
        <topology evidence="1">Multi-pass membrane protein</topology>
    </subcellularLocation>
</comment>
<feature type="transmembrane region" description="Helical" evidence="5">
    <location>
        <begin position="105"/>
        <end position="126"/>
    </location>
</feature>
<reference evidence="7 8" key="1">
    <citation type="journal article" date="2016" name="Nat. Commun.">
        <title>Thousands of microbial genomes shed light on interconnected biogeochemical processes in an aquifer system.</title>
        <authorList>
            <person name="Anantharaman K."/>
            <person name="Brown C.T."/>
            <person name="Hug L.A."/>
            <person name="Sharon I."/>
            <person name="Castelle C.J."/>
            <person name="Probst A.J."/>
            <person name="Thomas B.C."/>
            <person name="Singh A."/>
            <person name="Wilkins M.J."/>
            <person name="Karaoz U."/>
            <person name="Brodie E.L."/>
            <person name="Williams K.H."/>
            <person name="Hubbard S.S."/>
            <person name="Banfield J.F."/>
        </authorList>
    </citation>
    <scope>NUCLEOTIDE SEQUENCE [LARGE SCALE GENOMIC DNA]</scope>
</reference>
<feature type="transmembrane region" description="Helical" evidence="5">
    <location>
        <begin position="322"/>
        <end position="343"/>
    </location>
</feature>
<dbReference type="PANTHER" id="PTHR37422">
    <property type="entry name" value="TEICHURONIC ACID BIOSYNTHESIS PROTEIN TUAE"/>
    <property type="match status" value="1"/>
</dbReference>
<evidence type="ECO:0000313" key="7">
    <source>
        <dbReference type="EMBL" id="OGD03410.1"/>
    </source>
</evidence>
<dbReference type="PANTHER" id="PTHR37422:SF13">
    <property type="entry name" value="LIPOPOLYSACCHARIDE BIOSYNTHESIS PROTEIN PA4999-RELATED"/>
    <property type="match status" value="1"/>
</dbReference>
<evidence type="ECO:0000259" key="6">
    <source>
        <dbReference type="Pfam" id="PF04932"/>
    </source>
</evidence>
<evidence type="ECO:0000256" key="4">
    <source>
        <dbReference type="ARBA" id="ARBA00023136"/>
    </source>
</evidence>
<protein>
    <recommendedName>
        <fullName evidence="6">O-antigen ligase-related domain-containing protein</fullName>
    </recommendedName>
</protein>
<accession>A0A1F4ZAJ7</accession>
<keyword evidence="4 5" id="KW-0472">Membrane</keyword>
<dbReference type="AlphaFoldDB" id="A0A1F4ZAJ7"/>
<feature type="transmembrane region" description="Helical" evidence="5">
    <location>
        <begin position="57"/>
        <end position="80"/>
    </location>
</feature>
<feature type="transmembrane region" description="Helical" evidence="5">
    <location>
        <begin position="209"/>
        <end position="240"/>
    </location>
</feature>
<dbReference type="Pfam" id="PF04932">
    <property type="entry name" value="Wzy_C"/>
    <property type="match status" value="1"/>
</dbReference>
<dbReference type="InterPro" id="IPR051533">
    <property type="entry name" value="WaaL-like"/>
</dbReference>
<feature type="domain" description="O-antigen ligase-related" evidence="6">
    <location>
        <begin position="209"/>
        <end position="338"/>
    </location>
</feature>
<feature type="transmembrane region" description="Helical" evidence="5">
    <location>
        <begin position="247"/>
        <end position="266"/>
    </location>
</feature>
<feature type="transmembrane region" description="Helical" evidence="5">
    <location>
        <begin position="31"/>
        <end position="50"/>
    </location>
</feature>
<feature type="transmembrane region" description="Helical" evidence="5">
    <location>
        <begin position="172"/>
        <end position="189"/>
    </location>
</feature>
<evidence type="ECO:0000256" key="1">
    <source>
        <dbReference type="ARBA" id="ARBA00004141"/>
    </source>
</evidence>
<dbReference type="STRING" id="1797259.A2989_01085"/>
<evidence type="ECO:0000313" key="8">
    <source>
        <dbReference type="Proteomes" id="UP000177080"/>
    </source>
</evidence>
<name>A0A1F4ZAJ7_9BACT</name>
<keyword evidence="3 5" id="KW-1133">Transmembrane helix</keyword>
<evidence type="ECO:0000256" key="3">
    <source>
        <dbReference type="ARBA" id="ARBA00022989"/>
    </source>
</evidence>
<feature type="transmembrane region" description="Helical" evidence="5">
    <location>
        <begin position="386"/>
        <end position="404"/>
    </location>
</feature>
<sequence>MILFLLVLLLPSQLALHLWPSWSLVNGLRVDYLSPTLYFTDILILAMVLISRQRIKIPFWAIIFVVLNILISQSPFIALYKWLRVLEYFWIFKYLTFEIDWKLKIVNWSLSASVIWTSLLAWLQFFKQGSLGGLLYWLGERRFDITTPGIAKIAIDGRLTLRPYATLPHPNALAGFLLVSGLIVIYLITSPHPSPESGEGARGRGLACIAIVLAALTIPLTFSRTAILFEAALLVTWLLFKIKSLKLKISLAISSTLLLFFSSTLIPGNPSSLSERLFLIGKSITLIKNHPVLGVGLGNFIPSPYHLFAMPYSLSSQPVHNIYLLLASELGLPALLVIGYWIIENYLLAKRDQWIEIENRKLKIPLLVILITGAADHYWVTLHQNTLLLTILMSLIYIQSKNLSTKH</sequence>
<organism evidence="7 8">
    <name type="scientific">Candidatus Amesbacteria bacterium RIFCSPLOWO2_01_FULL_48_25</name>
    <dbReference type="NCBI Taxonomy" id="1797259"/>
    <lineage>
        <taxon>Bacteria</taxon>
        <taxon>Candidatus Amesiibacteriota</taxon>
    </lineage>
</organism>
<evidence type="ECO:0000256" key="5">
    <source>
        <dbReference type="SAM" id="Phobius"/>
    </source>
</evidence>
<dbReference type="Proteomes" id="UP000177080">
    <property type="component" value="Unassembled WGS sequence"/>
</dbReference>
<dbReference type="EMBL" id="MEXN01000007">
    <property type="protein sequence ID" value="OGD03410.1"/>
    <property type="molecule type" value="Genomic_DNA"/>
</dbReference>
<keyword evidence="2 5" id="KW-0812">Transmembrane</keyword>
<evidence type="ECO:0000256" key="2">
    <source>
        <dbReference type="ARBA" id="ARBA00022692"/>
    </source>
</evidence>
<dbReference type="GO" id="GO:0016020">
    <property type="term" value="C:membrane"/>
    <property type="evidence" value="ECO:0007669"/>
    <property type="project" value="UniProtKB-SubCell"/>
</dbReference>
<proteinExistence type="predicted"/>